<keyword evidence="3" id="KW-0281">Fimbrium</keyword>
<dbReference type="GO" id="GO:0043107">
    <property type="term" value="P:type IV pilus-dependent motility"/>
    <property type="evidence" value="ECO:0007669"/>
    <property type="project" value="TreeGrafter"/>
</dbReference>
<dbReference type="AlphaFoldDB" id="A0A6C1B7Y3"/>
<dbReference type="GO" id="GO:0007155">
    <property type="term" value="P:cell adhesion"/>
    <property type="evidence" value="ECO:0007669"/>
    <property type="project" value="InterPro"/>
</dbReference>
<dbReference type="PANTHER" id="PTHR30093:SF34">
    <property type="entry name" value="PREPILIN PEPTIDASE-DEPENDENT PROTEIN D"/>
    <property type="match status" value="1"/>
</dbReference>
<dbReference type="Gene3D" id="3.30.700.10">
    <property type="entry name" value="Glycoprotein, Type 4 Pilin"/>
    <property type="match status" value="1"/>
</dbReference>
<evidence type="ECO:0000256" key="2">
    <source>
        <dbReference type="ARBA" id="ARBA00022481"/>
    </source>
</evidence>
<proteinExistence type="inferred from homology"/>
<keyword evidence="6" id="KW-1185">Reference proteome</keyword>
<dbReference type="EMBL" id="CP048836">
    <property type="protein sequence ID" value="QID19872.1"/>
    <property type="molecule type" value="Genomic_DNA"/>
</dbReference>
<name>A0A6C1B7Y3_9RHOO</name>
<feature type="transmembrane region" description="Helical" evidence="4">
    <location>
        <begin position="7"/>
        <end position="28"/>
    </location>
</feature>
<dbReference type="GO" id="GO:0044096">
    <property type="term" value="C:type IV pilus"/>
    <property type="evidence" value="ECO:0007669"/>
    <property type="project" value="TreeGrafter"/>
</dbReference>
<dbReference type="SUPFAM" id="SSF54523">
    <property type="entry name" value="Pili subunits"/>
    <property type="match status" value="1"/>
</dbReference>
<protein>
    <submittedName>
        <fullName evidence="5">Pilin</fullName>
    </submittedName>
</protein>
<dbReference type="PANTHER" id="PTHR30093">
    <property type="entry name" value="GENERAL SECRETION PATHWAY PROTEIN G"/>
    <property type="match status" value="1"/>
</dbReference>
<gene>
    <name evidence="5" type="ORF">G3580_14680</name>
</gene>
<dbReference type="InterPro" id="IPR045584">
    <property type="entry name" value="Pilin-like"/>
</dbReference>
<sequence length="149" mass="15124">MKRAQQGFTLIELMIVVAIIGILAAIAIPQYQDYVTRARYQDGLASIEAVKTATAVCIQENGGDPTACDTDTKVGTTMSTSAAGGKITIARGTFTAGTGGLGGTAIFTVTGDSTLSSCVITATGTVAADKINWTYVTSGTGCTKSKTGV</sequence>
<accession>A0A6C1B7Y3</accession>
<keyword evidence="2" id="KW-0488">Methylation</keyword>
<evidence type="ECO:0000256" key="1">
    <source>
        <dbReference type="ARBA" id="ARBA00005233"/>
    </source>
</evidence>
<dbReference type="NCBIfam" id="TIGR02532">
    <property type="entry name" value="IV_pilin_GFxxxE"/>
    <property type="match status" value="1"/>
</dbReference>
<evidence type="ECO:0000256" key="4">
    <source>
        <dbReference type="SAM" id="Phobius"/>
    </source>
</evidence>
<keyword evidence="4" id="KW-0472">Membrane</keyword>
<dbReference type="Pfam" id="PF07963">
    <property type="entry name" value="N_methyl"/>
    <property type="match status" value="1"/>
</dbReference>
<evidence type="ECO:0000313" key="6">
    <source>
        <dbReference type="Proteomes" id="UP000501991"/>
    </source>
</evidence>
<dbReference type="Pfam" id="PF00114">
    <property type="entry name" value="Pilin"/>
    <property type="match status" value="1"/>
</dbReference>
<evidence type="ECO:0000313" key="5">
    <source>
        <dbReference type="EMBL" id="QID19872.1"/>
    </source>
</evidence>
<keyword evidence="4" id="KW-0812">Transmembrane</keyword>
<dbReference type="KEGG" id="azq:G3580_14680"/>
<dbReference type="InterPro" id="IPR012902">
    <property type="entry name" value="N_methyl_site"/>
</dbReference>
<dbReference type="InterPro" id="IPR001082">
    <property type="entry name" value="Pilin"/>
</dbReference>
<evidence type="ECO:0000256" key="3">
    <source>
        <dbReference type="RuleBase" id="RU000389"/>
    </source>
</evidence>
<keyword evidence="4" id="KW-1133">Transmembrane helix</keyword>
<reference evidence="5 6" key="1">
    <citation type="submission" date="2020-02" db="EMBL/GenBank/DDBJ databases">
        <title>Nitrogenibacter mangrovi gen. nov., sp. nov. isolated from mangrove sediment, a denitrifying betaproteobacterium.</title>
        <authorList>
            <person name="Liao H."/>
            <person name="Tian Y."/>
        </authorList>
    </citation>
    <scope>NUCLEOTIDE SEQUENCE [LARGE SCALE GENOMIC DNA]</scope>
    <source>
        <strain evidence="5 6">M9-3-2</strain>
    </source>
</reference>
<dbReference type="Proteomes" id="UP000501991">
    <property type="component" value="Chromosome"/>
</dbReference>
<organism evidence="5 6">
    <name type="scientific">Nitrogeniibacter mangrovi</name>
    <dbReference type="NCBI Taxonomy" id="2016596"/>
    <lineage>
        <taxon>Bacteria</taxon>
        <taxon>Pseudomonadati</taxon>
        <taxon>Pseudomonadota</taxon>
        <taxon>Betaproteobacteria</taxon>
        <taxon>Rhodocyclales</taxon>
        <taxon>Zoogloeaceae</taxon>
        <taxon>Nitrogeniibacter</taxon>
    </lineage>
</organism>
<comment type="similarity">
    <text evidence="1 3">Belongs to the N-Me-Phe pilin family.</text>
</comment>
<dbReference type="PROSITE" id="PS00409">
    <property type="entry name" value="PROKAR_NTER_METHYL"/>
    <property type="match status" value="1"/>
</dbReference>